<protein>
    <submittedName>
        <fullName evidence="1">Uncharacterized protein</fullName>
    </submittedName>
</protein>
<accession>A0ABD0KWT1</accession>
<gene>
    <name evidence="1" type="ORF">BaRGS_00017024</name>
</gene>
<dbReference type="AlphaFoldDB" id="A0ABD0KWT1"/>
<keyword evidence="2" id="KW-1185">Reference proteome</keyword>
<sequence>NISSMCAVDAEYNNEHCAGSVERLCHSTQQSLGTEPGTMTSNCLQTLLCGPQAQPSQLRLPNRFSKINP</sequence>
<organism evidence="1 2">
    <name type="scientific">Batillaria attramentaria</name>
    <dbReference type="NCBI Taxonomy" id="370345"/>
    <lineage>
        <taxon>Eukaryota</taxon>
        <taxon>Metazoa</taxon>
        <taxon>Spiralia</taxon>
        <taxon>Lophotrochozoa</taxon>
        <taxon>Mollusca</taxon>
        <taxon>Gastropoda</taxon>
        <taxon>Caenogastropoda</taxon>
        <taxon>Sorbeoconcha</taxon>
        <taxon>Cerithioidea</taxon>
        <taxon>Batillariidae</taxon>
        <taxon>Batillaria</taxon>
    </lineage>
</organism>
<dbReference type="EMBL" id="JACVVK020000111">
    <property type="protein sequence ID" value="KAK7491768.1"/>
    <property type="molecule type" value="Genomic_DNA"/>
</dbReference>
<evidence type="ECO:0000313" key="2">
    <source>
        <dbReference type="Proteomes" id="UP001519460"/>
    </source>
</evidence>
<feature type="non-terminal residue" evidence="1">
    <location>
        <position position="1"/>
    </location>
</feature>
<evidence type="ECO:0000313" key="1">
    <source>
        <dbReference type="EMBL" id="KAK7491768.1"/>
    </source>
</evidence>
<proteinExistence type="predicted"/>
<reference evidence="1 2" key="1">
    <citation type="journal article" date="2023" name="Sci. Data">
        <title>Genome assembly of the Korean intertidal mud-creeper Batillaria attramentaria.</title>
        <authorList>
            <person name="Patra A.K."/>
            <person name="Ho P.T."/>
            <person name="Jun S."/>
            <person name="Lee S.J."/>
            <person name="Kim Y."/>
            <person name="Won Y.J."/>
        </authorList>
    </citation>
    <scope>NUCLEOTIDE SEQUENCE [LARGE SCALE GENOMIC DNA]</scope>
    <source>
        <strain evidence="1">Wonlab-2016</strain>
    </source>
</reference>
<comment type="caution">
    <text evidence="1">The sequence shown here is derived from an EMBL/GenBank/DDBJ whole genome shotgun (WGS) entry which is preliminary data.</text>
</comment>
<dbReference type="Proteomes" id="UP001519460">
    <property type="component" value="Unassembled WGS sequence"/>
</dbReference>
<name>A0ABD0KWT1_9CAEN</name>